<keyword evidence="2 3" id="KW-0238">DNA-binding</keyword>
<dbReference type="EMBL" id="JACSQO010000005">
    <property type="protein sequence ID" value="MBD7944671.1"/>
    <property type="molecule type" value="Genomic_DNA"/>
</dbReference>
<dbReference type="InterPro" id="IPR050624">
    <property type="entry name" value="HTH-type_Tx_Regulator"/>
</dbReference>
<dbReference type="Pfam" id="PF00440">
    <property type="entry name" value="TetR_N"/>
    <property type="match status" value="1"/>
</dbReference>
<sequence length="280" mass="32385">MVKKQLIMDKALELFAKQGFEATSVQQITDHCGISKGAFYLSYKSKDELIISFVDCFMKQIIADIDSSVKDCSHSDDMLSTFFYTTNKAFQDNSTFAKIFFKEQTHTVNENLLNRLSYYDSKVNDIILYIIDHLVLENEKTKFDLLICIKGFMKVYVDLFLIYELPLLDLDILTKSLVEKTNILAKYSTIPFITKESAQILQDHIEGTDNNSKQIIELIEQLIIEIEEPIEKESLELLKNCLQSENNSLAIIKGLLENIKNNPQCKWVAYLIREKYSIQQ</sequence>
<dbReference type="PRINTS" id="PR00455">
    <property type="entry name" value="HTHTETR"/>
</dbReference>
<proteinExistence type="predicted"/>
<organism evidence="5 6">
    <name type="scientific">Psychrobacillus faecigallinarum</name>
    <dbReference type="NCBI Taxonomy" id="2762235"/>
    <lineage>
        <taxon>Bacteria</taxon>
        <taxon>Bacillati</taxon>
        <taxon>Bacillota</taxon>
        <taxon>Bacilli</taxon>
        <taxon>Bacillales</taxon>
        <taxon>Bacillaceae</taxon>
        <taxon>Psychrobacillus</taxon>
    </lineage>
</organism>
<dbReference type="PANTHER" id="PTHR43479">
    <property type="entry name" value="ACREF/ENVCD OPERON REPRESSOR-RELATED"/>
    <property type="match status" value="1"/>
</dbReference>
<accession>A0ABR8RA42</accession>
<protein>
    <submittedName>
        <fullName evidence="5">TetR/AcrR family transcriptional regulator</fullName>
    </submittedName>
</protein>
<evidence type="ECO:0000313" key="6">
    <source>
        <dbReference type="Proteomes" id="UP000640786"/>
    </source>
</evidence>
<feature type="DNA-binding region" description="H-T-H motif" evidence="3">
    <location>
        <begin position="24"/>
        <end position="43"/>
    </location>
</feature>
<keyword evidence="6" id="KW-1185">Reference proteome</keyword>
<dbReference type="SUPFAM" id="SSF46689">
    <property type="entry name" value="Homeodomain-like"/>
    <property type="match status" value="1"/>
</dbReference>
<evidence type="ECO:0000256" key="2">
    <source>
        <dbReference type="ARBA" id="ARBA00023125"/>
    </source>
</evidence>
<dbReference type="PROSITE" id="PS50977">
    <property type="entry name" value="HTH_TETR_2"/>
    <property type="match status" value="1"/>
</dbReference>
<keyword evidence="1" id="KW-0678">Repressor</keyword>
<evidence type="ECO:0000256" key="1">
    <source>
        <dbReference type="ARBA" id="ARBA00022491"/>
    </source>
</evidence>
<gene>
    <name evidence="5" type="ORF">H9650_11140</name>
</gene>
<evidence type="ECO:0000256" key="3">
    <source>
        <dbReference type="PROSITE-ProRule" id="PRU00335"/>
    </source>
</evidence>
<evidence type="ECO:0000313" key="5">
    <source>
        <dbReference type="EMBL" id="MBD7944671.1"/>
    </source>
</evidence>
<reference evidence="5 6" key="1">
    <citation type="submission" date="2020-08" db="EMBL/GenBank/DDBJ databases">
        <title>A Genomic Blueprint of the Chicken Gut Microbiome.</title>
        <authorList>
            <person name="Gilroy R."/>
            <person name="Ravi A."/>
            <person name="Getino M."/>
            <person name="Pursley I."/>
            <person name="Horton D.L."/>
            <person name="Alikhan N.-F."/>
            <person name="Baker D."/>
            <person name="Gharbi K."/>
            <person name="Hall N."/>
            <person name="Watson M."/>
            <person name="Adriaenssens E.M."/>
            <person name="Foster-Nyarko E."/>
            <person name="Jarju S."/>
            <person name="Secka A."/>
            <person name="Antonio M."/>
            <person name="Oren A."/>
            <person name="Chaudhuri R."/>
            <person name="La Ragione R.M."/>
            <person name="Hildebrand F."/>
            <person name="Pallen M.J."/>
        </authorList>
    </citation>
    <scope>NUCLEOTIDE SEQUENCE [LARGE SCALE GENOMIC DNA]</scope>
    <source>
        <strain evidence="5 6">Sa2BUA9</strain>
    </source>
</reference>
<dbReference type="RefSeq" id="WP_191697224.1">
    <property type="nucleotide sequence ID" value="NZ_JACSQO010000005.1"/>
</dbReference>
<dbReference type="Proteomes" id="UP000640786">
    <property type="component" value="Unassembled WGS sequence"/>
</dbReference>
<evidence type="ECO:0000259" key="4">
    <source>
        <dbReference type="PROSITE" id="PS50977"/>
    </source>
</evidence>
<dbReference type="Gene3D" id="1.10.357.10">
    <property type="entry name" value="Tetracycline Repressor, domain 2"/>
    <property type="match status" value="1"/>
</dbReference>
<comment type="caution">
    <text evidence="5">The sequence shown here is derived from an EMBL/GenBank/DDBJ whole genome shotgun (WGS) entry which is preliminary data.</text>
</comment>
<feature type="domain" description="HTH tetR-type" evidence="4">
    <location>
        <begin position="1"/>
        <end position="61"/>
    </location>
</feature>
<dbReference type="PANTHER" id="PTHR43479:SF11">
    <property type="entry name" value="ACREF_ENVCD OPERON REPRESSOR-RELATED"/>
    <property type="match status" value="1"/>
</dbReference>
<dbReference type="InterPro" id="IPR009057">
    <property type="entry name" value="Homeodomain-like_sf"/>
</dbReference>
<dbReference type="InterPro" id="IPR001647">
    <property type="entry name" value="HTH_TetR"/>
</dbReference>
<name>A0ABR8RA42_9BACI</name>